<proteinExistence type="predicted"/>
<name>A0A841E0M1_9ACTN</name>
<dbReference type="Proteomes" id="UP000558997">
    <property type="component" value="Unassembled WGS sequence"/>
</dbReference>
<dbReference type="RefSeq" id="WP_184845065.1">
    <property type="nucleotide sequence ID" value="NZ_BAAAVN010000031.1"/>
</dbReference>
<protein>
    <submittedName>
        <fullName evidence="1">Uncharacterized protein</fullName>
    </submittedName>
</protein>
<reference evidence="1 2" key="1">
    <citation type="submission" date="2020-08" db="EMBL/GenBank/DDBJ databases">
        <title>Sequencing the genomes of 1000 actinobacteria strains.</title>
        <authorList>
            <person name="Klenk H.-P."/>
        </authorList>
    </citation>
    <scope>NUCLEOTIDE SEQUENCE [LARGE SCALE GENOMIC DNA]</scope>
    <source>
        <strain evidence="1 2">DSM 17294</strain>
    </source>
</reference>
<comment type="caution">
    <text evidence="1">The sequence shown here is derived from an EMBL/GenBank/DDBJ whole genome shotgun (WGS) entry which is preliminary data.</text>
</comment>
<dbReference type="EMBL" id="JACHNF010000002">
    <property type="protein sequence ID" value="MBB5983999.1"/>
    <property type="molecule type" value="Genomic_DNA"/>
</dbReference>
<dbReference type="AlphaFoldDB" id="A0A841E0M1"/>
<evidence type="ECO:0000313" key="1">
    <source>
        <dbReference type="EMBL" id="MBB5983999.1"/>
    </source>
</evidence>
<sequence length="58" mass="6056">MEIPMVIILGAAVLYSAAHRGSDWPGIVLGVALGVVGYNTFIGDFVHGTISMIAGLFH</sequence>
<accession>A0A841E0M1</accession>
<organism evidence="1 2">
    <name type="scientific">Kribbella solani</name>
    <dbReference type="NCBI Taxonomy" id="236067"/>
    <lineage>
        <taxon>Bacteria</taxon>
        <taxon>Bacillati</taxon>
        <taxon>Actinomycetota</taxon>
        <taxon>Actinomycetes</taxon>
        <taxon>Propionibacteriales</taxon>
        <taxon>Kribbellaceae</taxon>
        <taxon>Kribbella</taxon>
    </lineage>
</organism>
<gene>
    <name evidence="1" type="ORF">HDA44_007414</name>
</gene>
<evidence type="ECO:0000313" key="2">
    <source>
        <dbReference type="Proteomes" id="UP000558997"/>
    </source>
</evidence>
<keyword evidence="2" id="KW-1185">Reference proteome</keyword>